<comment type="caution">
    <text evidence="1">The sequence shown here is derived from an EMBL/GenBank/DDBJ whole genome shotgun (WGS) entry which is preliminary data.</text>
</comment>
<dbReference type="Proteomes" id="UP000281332">
    <property type="component" value="Unassembled WGS sequence"/>
</dbReference>
<dbReference type="AlphaFoldDB" id="A0A3N4P9Z8"/>
<dbReference type="OrthoDB" id="501208at2"/>
<name>A0A3N4P9Z8_9GAMM</name>
<gene>
    <name evidence="1" type="ORF">BBB56_09710</name>
</gene>
<organism evidence="1 2">
    <name type="scientific">Candidatus Pantoea deserta</name>
    <dbReference type="NCBI Taxonomy" id="1869313"/>
    <lineage>
        <taxon>Bacteria</taxon>
        <taxon>Pseudomonadati</taxon>
        <taxon>Pseudomonadota</taxon>
        <taxon>Gammaproteobacteria</taxon>
        <taxon>Enterobacterales</taxon>
        <taxon>Erwiniaceae</taxon>
        <taxon>Pantoea</taxon>
    </lineage>
</organism>
<dbReference type="EMBL" id="RMVG01000005">
    <property type="protein sequence ID" value="RPE01547.1"/>
    <property type="molecule type" value="Genomic_DNA"/>
</dbReference>
<sequence length="463" mass="51779">MSKPPKGIARFDSATAMLMALAHTLHDKPFDDAETSPMLSRLLPSLNRLPTRLRDWGYATGGMAEGLTESQAGELDIEGIAEWMVSEYPARDYPAAFIGSSNGALTHLAAAAGAPWLPQTFLCPVRATHSDPDDAQAGFEQGKSVAAGLLAAWPRLAVHQMQDPNQDRLMLDRMRYFHLKLRALPLAFNEFLMRSLPGNGTLFVSHCTRQWPVTRTSDRSFFQFGALSGATEKEYLQGGSRVAEFLARYGSERERWHAPAPTDNVPEAEWGLDEYLKLPLQKLAADQGWQLLEIRYQEPEALSFVVAEIYRDWYLAAGIHATRLTVDSYLMMDPWCVMRQHGIPFWLMSGAEPSAVSLTRFLDRQPRYRDIDMMLFSPGTESIGMASLARWQALLDRAMHEGAFVGVDTERYPHDFAALARFDSSLRARAPLFSPPPPLSVEKVISGIQRYGARHGVTLHKLN</sequence>
<evidence type="ECO:0000313" key="2">
    <source>
        <dbReference type="Proteomes" id="UP000281332"/>
    </source>
</evidence>
<proteinExistence type="predicted"/>
<accession>A0A3N4P9Z8</accession>
<protein>
    <submittedName>
        <fullName evidence="1">Uncharacterized protein</fullName>
    </submittedName>
</protein>
<dbReference type="RefSeq" id="WP_123800747.1">
    <property type="nucleotide sequence ID" value="NZ_RMVG01000005.1"/>
</dbReference>
<keyword evidence="2" id="KW-1185">Reference proteome</keyword>
<reference evidence="1 2" key="1">
    <citation type="submission" date="2018-11" db="EMBL/GenBank/DDBJ databases">
        <title>Whole genome sequencing of Pantoea sp. RIT388.</title>
        <authorList>
            <person name="Gan H.M."/>
            <person name="Hudson A.O."/>
        </authorList>
    </citation>
    <scope>NUCLEOTIDE SEQUENCE [LARGE SCALE GENOMIC DNA]</scope>
    <source>
        <strain evidence="1 2">RIT388</strain>
    </source>
</reference>
<evidence type="ECO:0000313" key="1">
    <source>
        <dbReference type="EMBL" id="RPE01547.1"/>
    </source>
</evidence>